<evidence type="ECO:0000313" key="3">
    <source>
        <dbReference type="Proteomes" id="UP000217790"/>
    </source>
</evidence>
<organism evidence="2 3">
    <name type="scientific">Armillaria gallica</name>
    <name type="common">Bulbous honey fungus</name>
    <name type="synonym">Armillaria bulbosa</name>
    <dbReference type="NCBI Taxonomy" id="47427"/>
    <lineage>
        <taxon>Eukaryota</taxon>
        <taxon>Fungi</taxon>
        <taxon>Dikarya</taxon>
        <taxon>Basidiomycota</taxon>
        <taxon>Agaricomycotina</taxon>
        <taxon>Agaricomycetes</taxon>
        <taxon>Agaricomycetidae</taxon>
        <taxon>Agaricales</taxon>
        <taxon>Marasmiineae</taxon>
        <taxon>Physalacriaceae</taxon>
        <taxon>Armillaria</taxon>
    </lineage>
</organism>
<accession>A0A2H3DEJ7</accession>
<protein>
    <submittedName>
        <fullName evidence="2">Uncharacterized protein</fullName>
    </submittedName>
</protein>
<proteinExistence type="predicted"/>
<feature type="region of interest" description="Disordered" evidence="1">
    <location>
        <begin position="233"/>
        <end position="284"/>
    </location>
</feature>
<feature type="compositionally biased region" description="Basic residues" evidence="1">
    <location>
        <begin position="248"/>
        <end position="269"/>
    </location>
</feature>
<name>A0A2H3DEJ7_ARMGA</name>
<reference evidence="3" key="1">
    <citation type="journal article" date="2017" name="Nat. Ecol. Evol.">
        <title>Genome expansion and lineage-specific genetic innovations in the forest pathogenic fungi Armillaria.</title>
        <authorList>
            <person name="Sipos G."/>
            <person name="Prasanna A.N."/>
            <person name="Walter M.C."/>
            <person name="O'Connor E."/>
            <person name="Balint B."/>
            <person name="Krizsan K."/>
            <person name="Kiss B."/>
            <person name="Hess J."/>
            <person name="Varga T."/>
            <person name="Slot J."/>
            <person name="Riley R."/>
            <person name="Boka B."/>
            <person name="Rigling D."/>
            <person name="Barry K."/>
            <person name="Lee J."/>
            <person name="Mihaltcheva S."/>
            <person name="LaButti K."/>
            <person name="Lipzen A."/>
            <person name="Waldron R."/>
            <person name="Moloney N.M."/>
            <person name="Sperisen C."/>
            <person name="Kredics L."/>
            <person name="Vagvoelgyi C."/>
            <person name="Patrignani A."/>
            <person name="Fitzpatrick D."/>
            <person name="Nagy I."/>
            <person name="Doyle S."/>
            <person name="Anderson J.B."/>
            <person name="Grigoriev I.V."/>
            <person name="Gueldener U."/>
            <person name="Muensterkoetter M."/>
            <person name="Nagy L.G."/>
        </authorList>
    </citation>
    <scope>NUCLEOTIDE SEQUENCE [LARGE SCALE GENOMIC DNA]</scope>
    <source>
        <strain evidence="3">Ar21-2</strain>
    </source>
</reference>
<feature type="compositionally biased region" description="Low complexity" evidence="1">
    <location>
        <begin position="173"/>
        <end position="183"/>
    </location>
</feature>
<keyword evidence="3" id="KW-1185">Reference proteome</keyword>
<dbReference type="AlphaFoldDB" id="A0A2H3DEJ7"/>
<feature type="region of interest" description="Disordered" evidence="1">
    <location>
        <begin position="163"/>
        <end position="205"/>
    </location>
</feature>
<evidence type="ECO:0000313" key="2">
    <source>
        <dbReference type="EMBL" id="PBK92540.1"/>
    </source>
</evidence>
<evidence type="ECO:0000256" key="1">
    <source>
        <dbReference type="SAM" id="MobiDB-lite"/>
    </source>
</evidence>
<dbReference type="InParanoid" id="A0A2H3DEJ7"/>
<sequence length="284" mass="31038">MPSSLSGDANIHSVILHLLASNFQPGTLKTSEDYIGACQQATNTVSLLDFQALSDEVQNLVVDVLEAAVISLDVSTASVECWDAIFELFRTVEKLLGECSHYLLYLRIAAIEVVMLEQPLDYMSDSMLEAEYSFRNLDISRTPSPLSSLASLSSLRNFTPSPSEMNLDPYNEPPLAAEPPAEVEALHASDKRPSPADTDSLLTSDTAMPSSNALCLTLIPTQNVLVEDVAPLNNSQSPAASDDDLEKKGKKIRSRKISRGTMGRRKRAASMREDKENLDMDFAL</sequence>
<dbReference type="Proteomes" id="UP000217790">
    <property type="component" value="Unassembled WGS sequence"/>
</dbReference>
<dbReference type="OrthoDB" id="3055175at2759"/>
<dbReference type="EMBL" id="KZ293658">
    <property type="protein sequence ID" value="PBK92540.1"/>
    <property type="molecule type" value="Genomic_DNA"/>
</dbReference>
<gene>
    <name evidence="2" type="ORF">ARMGADRAFT_1165651</name>
</gene>
<dbReference type="OMA" id="SGDANIH"/>
<feature type="compositionally biased region" description="Basic and acidic residues" evidence="1">
    <location>
        <begin position="184"/>
        <end position="194"/>
    </location>
</feature>